<dbReference type="PROSITE" id="PS51203">
    <property type="entry name" value="CS"/>
    <property type="match status" value="1"/>
</dbReference>
<dbReference type="EMBL" id="JAJHPV010000014">
    <property type="protein sequence ID" value="MCC6072234.1"/>
    <property type="molecule type" value="Genomic_DNA"/>
</dbReference>
<evidence type="ECO:0000313" key="6">
    <source>
        <dbReference type="Proteomes" id="UP001198701"/>
    </source>
</evidence>
<evidence type="ECO:0000256" key="2">
    <source>
        <dbReference type="RuleBase" id="RU003616"/>
    </source>
</evidence>
<sequence>MSTQLTRFDPFMELANFDSLRSIDDIFRDFRLKQLLRDAAAPAPIRIDVSETDKAYTVKAEMPGVNKEDINVNLDGNRVSIAVETKREAEKKDGSNVVRAERYVGKSFRSFTLDHEVDNAASQATYRDGVLELILAKRPNGKSSEKLTIS</sequence>
<evidence type="ECO:0000256" key="1">
    <source>
        <dbReference type="PROSITE-ProRule" id="PRU00285"/>
    </source>
</evidence>
<evidence type="ECO:0000259" key="3">
    <source>
        <dbReference type="PROSITE" id="PS01031"/>
    </source>
</evidence>
<dbReference type="InterPro" id="IPR002068">
    <property type="entry name" value="A-crystallin/Hsp20_dom"/>
</dbReference>
<reference evidence="5 6" key="1">
    <citation type="submission" date="2021-11" db="EMBL/GenBank/DDBJ databases">
        <authorList>
            <person name="Huq M.A."/>
        </authorList>
    </citation>
    <scope>NUCLEOTIDE SEQUENCE [LARGE SCALE GENOMIC DNA]</scope>
    <source>
        <strain evidence="5 6">MAHUQ-52</strain>
    </source>
</reference>
<comment type="caution">
    <text evidence="5">The sequence shown here is derived from an EMBL/GenBank/DDBJ whole genome shotgun (WGS) entry which is preliminary data.</text>
</comment>
<dbReference type="PANTHER" id="PTHR11527">
    <property type="entry name" value="HEAT-SHOCK PROTEIN 20 FAMILY MEMBER"/>
    <property type="match status" value="1"/>
</dbReference>
<dbReference type="Proteomes" id="UP001198701">
    <property type="component" value="Unassembled WGS sequence"/>
</dbReference>
<dbReference type="PROSITE" id="PS01031">
    <property type="entry name" value="SHSP"/>
    <property type="match status" value="1"/>
</dbReference>
<dbReference type="InterPro" id="IPR007052">
    <property type="entry name" value="CS_dom"/>
</dbReference>
<feature type="domain" description="CS" evidence="4">
    <location>
        <begin position="42"/>
        <end position="148"/>
    </location>
</feature>
<proteinExistence type="inferred from homology"/>
<dbReference type="InterPro" id="IPR008978">
    <property type="entry name" value="HSP20-like_chaperone"/>
</dbReference>
<dbReference type="SUPFAM" id="SSF49764">
    <property type="entry name" value="HSP20-like chaperones"/>
    <property type="match status" value="1"/>
</dbReference>
<keyword evidence="6" id="KW-1185">Reference proteome</keyword>
<evidence type="ECO:0000259" key="4">
    <source>
        <dbReference type="PROSITE" id="PS51203"/>
    </source>
</evidence>
<dbReference type="InterPro" id="IPR031107">
    <property type="entry name" value="Small_HSP"/>
</dbReference>
<dbReference type="Gene3D" id="2.60.40.790">
    <property type="match status" value="1"/>
</dbReference>
<dbReference type="CDD" id="cd06464">
    <property type="entry name" value="ACD_sHsps-like"/>
    <property type="match status" value="1"/>
</dbReference>
<dbReference type="Pfam" id="PF00011">
    <property type="entry name" value="HSP20"/>
    <property type="match status" value="1"/>
</dbReference>
<feature type="domain" description="SHSP" evidence="3">
    <location>
        <begin position="38"/>
        <end position="150"/>
    </location>
</feature>
<organism evidence="5 6">
    <name type="scientific">Massilia agrisoli</name>
    <dbReference type="NCBI Taxonomy" id="2892444"/>
    <lineage>
        <taxon>Bacteria</taxon>
        <taxon>Pseudomonadati</taxon>
        <taxon>Pseudomonadota</taxon>
        <taxon>Betaproteobacteria</taxon>
        <taxon>Burkholderiales</taxon>
        <taxon>Oxalobacteraceae</taxon>
        <taxon>Telluria group</taxon>
        <taxon>Massilia</taxon>
    </lineage>
</organism>
<evidence type="ECO:0000313" key="5">
    <source>
        <dbReference type="EMBL" id="MCC6072234.1"/>
    </source>
</evidence>
<accession>A0ABS8IUE5</accession>
<gene>
    <name evidence="5" type="ORF">LMJ30_14885</name>
</gene>
<comment type="similarity">
    <text evidence="1 2">Belongs to the small heat shock protein (HSP20) family.</text>
</comment>
<name>A0ABS8IUE5_9BURK</name>
<dbReference type="RefSeq" id="WP_229433125.1">
    <property type="nucleotide sequence ID" value="NZ_JAJHPV010000014.1"/>
</dbReference>
<protein>
    <submittedName>
        <fullName evidence="5">Hsp20/alpha crystallin family protein</fullName>
    </submittedName>
</protein>